<accession>T1L231</accession>
<reference evidence="4" key="2">
    <citation type="submission" date="2015-06" db="UniProtKB">
        <authorList>
            <consortium name="EnsemblMetazoa"/>
        </authorList>
    </citation>
    <scope>IDENTIFICATION</scope>
</reference>
<keyword evidence="2" id="KW-0378">Hydrolase</keyword>
<organism evidence="4 5">
    <name type="scientific">Tetranychus urticae</name>
    <name type="common">Two-spotted spider mite</name>
    <dbReference type="NCBI Taxonomy" id="32264"/>
    <lineage>
        <taxon>Eukaryota</taxon>
        <taxon>Metazoa</taxon>
        <taxon>Ecdysozoa</taxon>
        <taxon>Arthropoda</taxon>
        <taxon>Chelicerata</taxon>
        <taxon>Arachnida</taxon>
        <taxon>Acari</taxon>
        <taxon>Acariformes</taxon>
        <taxon>Trombidiformes</taxon>
        <taxon>Prostigmata</taxon>
        <taxon>Eleutherengona</taxon>
        <taxon>Raphignathae</taxon>
        <taxon>Tetranychoidea</taxon>
        <taxon>Tetranychidae</taxon>
        <taxon>Tetranychus</taxon>
    </lineage>
</organism>
<proteinExistence type="predicted"/>
<reference evidence="5" key="1">
    <citation type="submission" date="2011-08" db="EMBL/GenBank/DDBJ databases">
        <authorList>
            <person name="Rombauts S."/>
        </authorList>
    </citation>
    <scope>NUCLEOTIDE SEQUENCE</scope>
    <source>
        <strain evidence="5">London</strain>
    </source>
</reference>
<dbReference type="OrthoDB" id="201213at2759"/>
<gene>
    <name evidence="4" type="primary">107369450</name>
</gene>
<dbReference type="OMA" id="AIIAQCC"/>
<protein>
    <recommendedName>
        <fullName evidence="1">peptidyl-tRNA hydrolase</fullName>
        <ecNumber evidence="1">3.1.1.29</ecNumber>
    </recommendedName>
</protein>
<keyword evidence="5" id="KW-1185">Reference proteome</keyword>
<dbReference type="KEGG" id="tut:107369450"/>
<dbReference type="HOGENOM" id="CLU_119261_1_1_1"/>
<dbReference type="PANTHER" id="PTHR46194:SF1">
    <property type="entry name" value="PEPTIDYL-TRNA HYDROLASE PTRHD1-RELATED"/>
    <property type="match status" value="1"/>
</dbReference>
<dbReference type="EMBL" id="CAEY01000925">
    <property type="status" value="NOT_ANNOTATED_CDS"/>
    <property type="molecule type" value="Genomic_DNA"/>
</dbReference>
<dbReference type="InterPro" id="IPR042237">
    <property type="entry name" value="PTRHD1"/>
</dbReference>
<dbReference type="Gene3D" id="3.40.1490.10">
    <property type="entry name" value="Bit1"/>
    <property type="match status" value="1"/>
</dbReference>
<evidence type="ECO:0000256" key="3">
    <source>
        <dbReference type="ARBA" id="ARBA00048707"/>
    </source>
</evidence>
<comment type="catalytic activity">
    <reaction evidence="3">
        <text>an N-acyl-L-alpha-aminoacyl-tRNA + H2O = an N-acyl-L-amino acid + a tRNA + H(+)</text>
        <dbReference type="Rhea" id="RHEA:54448"/>
        <dbReference type="Rhea" id="RHEA-COMP:10123"/>
        <dbReference type="Rhea" id="RHEA-COMP:13883"/>
        <dbReference type="ChEBI" id="CHEBI:15377"/>
        <dbReference type="ChEBI" id="CHEBI:15378"/>
        <dbReference type="ChEBI" id="CHEBI:59874"/>
        <dbReference type="ChEBI" id="CHEBI:78442"/>
        <dbReference type="ChEBI" id="CHEBI:138191"/>
        <dbReference type="EC" id="3.1.1.29"/>
    </reaction>
</comment>
<evidence type="ECO:0000256" key="2">
    <source>
        <dbReference type="ARBA" id="ARBA00022801"/>
    </source>
</evidence>
<dbReference type="SUPFAM" id="SSF102462">
    <property type="entry name" value="Peptidyl-tRNA hydrolase II"/>
    <property type="match status" value="1"/>
</dbReference>
<dbReference type="InterPro" id="IPR002833">
    <property type="entry name" value="PTH2"/>
</dbReference>
<dbReference type="InterPro" id="IPR023476">
    <property type="entry name" value="Pep_tRNA_hydro_II_dom_sf"/>
</dbReference>
<name>T1L231_TETUR</name>
<dbReference type="eggNOG" id="KOG3305">
    <property type="taxonomic scope" value="Eukaryota"/>
</dbReference>
<dbReference type="Pfam" id="PF01981">
    <property type="entry name" value="PTH2"/>
    <property type="match status" value="1"/>
</dbReference>
<sequence length="112" mass="12982">MALIQYIVVRCDLNWPLGALIAQGCHASVAALTKFKEHDFTKSYLQDLENMHKVVLKADEAQLTEIVTKLTNNNIDFYLWKEMPENITSALATRPYYKQDIHPFLKHLKLYS</sequence>
<dbReference type="EC" id="3.1.1.29" evidence="1"/>
<dbReference type="EnsemblMetazoa" id="tetur32g01830.1">
    <property type="protein sequence ID" value="tetur32g01830.1"/>
    <property type="gene ID" value="tetur32g01830"/>
</dbReference>
<dbReference type="GO" id="GO:0004045">
    <property type="term" value="F:peptidyl-tRNA hydrolase activity"/>
    <property type="evidence" value="ECO:0007669"/>
    <property type="project" value="UniProtKB-EC"/>
</dbReference>
<dbReference type="PANTHER" id="PTHR46194">
    <property type="entry name" value="PEPTIDYL-TRNA HYDROLASE PTRHD1-RELATED"/>
    <property type="match status" value="1"/>
</dbReference>
<evidence type="ECO:0000256" key="1">
    <source>
        <dbReference type="ARBA" id="ARBA00013260"/>
    </source>
</evidence>
<dbReference type="AlphaFoldDB" id="T1L231"/>
<evidence type="ECO:0000313" key="5">
    <source>
        <dbReference type="Proteomes" id="UP000015104"/>
    </source>
</evidence>
<dbReference type="Proteomes" id="UP000015104">
    <property type="component" value="Unassembled WGS sequence"/>
</dbReference>
<evidence type="ECO:0000313" key="4">
    <source>
        <dbReference type="EnsemblMetazoa" id="tetur32g01830.1"/>
    </source>
</evidence>